<accession>A0ABV5JQI8</accession>
<feature type="compositionally biased region" description="Low complexity" evidence="1">
    <location>
        <begin position="494"/>
        <end position="508"/>
    </location>
</feature>
<reference evidence="2 3" key="1">
    <citation type="submission" date="2024-09" db="EMBL/GenBank/DDBJ databases">
        <authorList>
            <person name="Sun Q."/>
            <person name="Mori K."/>
        </authorList>
    </citation>
    <scope>NUCLEOTIDE SEQUENCE [LARGE SCALE GENOMIC DNA]</scope>
    <source>
        <strain evidence="2 3">CCM 7659</strain>
    </source>
</reference>
<dbReference type="EMBL" id="JBHMDY010000004">
    <property type="protein sequence ID" value="MFB9259195.1"/>
    <property type="molecule type" value="Genomic_DNA"/>
</dbReference>
<feature type="compositionally biased region" description="Gly residues" evidence="1">
    <location>
        <begin position="786"/>
        <end position="796"/>
    </location>
</feature>
<name>A0ABV5JQI8_9ACTN</name>
<proteinExistence type="predicted"/>
<evidence type="ECO:0000313" key="3">
    <source>
        <dbReference type="Proteomes" id="UP001589700"/>
    </source>
</evidence>
<feature type="compositionally biased region" description="Basic and acidic residues" evidence="1">
    <location>
        <begin position="603"/>
        <end position="625"/>
    </location>
</feature>
<feature type="compositionally biased region" description="Low complexity" evidence="1">
    <location>
        <begin position="164"/>
        <end position="181"/>
    </location>
</feature>
<gene>
    <name evidence="2" type="ORF">ACFFVD_05210</name>
</gene>
<keyword evidence="3" id="KW-1185">Reference proteome</keyword>
<dbReference type="Proteomes" id="UP001589700">
    <property type="component" value="Unassembled WGS sequence"/>
</dbReference>
<organism evidence="2 3">
    <name type="scientific">Dietzia aerolata</name>
    <dbReference type="NCBI Taxonomy" id="595984"/>
    <lineage>
        <taxon>Bacteria</taxon>
        <taxon>Bacillati</taxon>
        <taxon>Actinomycetota</taxon>
        <taxon>Actinomycetes</taxon>
        <taxon>Mycobacteriales</taxon>
        <taxon>Dietziaceae</taxon>
        <taxon>Dietzia</taxon>
    </lineage>
</organism>
<feature type="compositionally biased region" description="Basic and acidic residues" evidence="1">
    <location>
        <begin position="690"/>
        <end position="701"/>
    </location>
</feature>
<feature type="region of interest" description="Disordered" evidence="1">
    <location>
        <begin position="486"/>
        <end position="575"/>
    </location>
</feature>
<feature type="compositionally biased region" description="Low complexity" evidence="1">
    <location>
        <begin position="120"/>
        <end position="139"/>
    </location>
</feature>
<sequence length="919" mass="92694">MVLFWFLLALVLLVAALIILRLDAKQRRSRAGGQRPAVQQGRPRSSSEGLEAGTGQVNADGDEPQQADNASNADKADSAGQTDQADNADEAGSAGALGRTTNQDDDDNSSAHPTPSTGDSGAADESTGTTTTPSEPGAPMLAPFQRADGDQSGGGVSAAGLAGGAAAAGAVAAGVGAVAAGKTDKSDKTDKAEKAEKNAEKKAEKKAARSAAKQAAADASAADAAAQADAAAHAAADDEALAAASASQSDAAASGPAPSGPEFSDHATSDPAPLDPAEPTVESSPRLLDRVRALLPARRNTARPAEQVEPEPADPLAGSPVVRWLEDREFAPTPTPAPEFRHGDFAGGLSALGTVSHGVFRGRRAIMGVTGGRTVLALRRDTASDVVLDLSRPDVDSEPGFHDAGDVGVLEARTSDYGRLDLVDRDRLIDAIRDVPADVRRIWAEGEWVAATIDGVDDPTGWDDVVMALHGAADVVAPFPPIGGRARALPSELDPGAPAAADGPQADPTMGMDGEVGTGTHGNGPLPDPEDLVVVDDSSDPTATTVPARPTAGTGPVGVAAPGADSGDGSASGFPEAGAVGTAGAAGAAAAAAATRKGGHLRLVPDRPAARDLSDRPVVADRGDVVDGTDAGASAEAGAPAGDETAIPQPTGEVPEVEGSDIEAPAAEEPAVEEPDPFAEVMKPSGPIESRGDVAADHLEPRPPLARPTRGVGQAYPEDASVPPLAAGVATGGAGIKPLGSEDNEDEIRDEVERFDAARIDGGSDFDGSSGRHGSEASGSNESGSDGSGSGEGTSGTGRSDSQDANEPAADESASEQRGSGGKHGADDLDPSEVTQKLSVAELAERMGIDPSEMRSSGRRRRRAEPEDEKAEDEKADGGAEESSQSSEASNPAPGRERPGIEPDVERTTRLHLPPDIRE</sequence>
<feature type="compositionally biased region" description="Gly residues" evidence="1">
    <location>
        <begin position="151"/>
        <end position="163"/>
    </location>
</feature>
<feature type="compositionally biased region" description="Acidic residues" evidence="1">
    <location>
        <begin position="528"/>
        <end position="539"/>
    </location>
</feature>
<protein>
    <submittedName>
        <fullName evidence="2">Uncharacterized protein</fullName>
    </submittedName>
</protein>
<feature type="compositionally biased region" description="Low complexity" evidence="1">
    <location>
        <begin position="209"/>
        <end position="234"/>
    </location>
</feature>
<feature type="compositionally biased region" description="Polar residues" evidence="1">
    <location>
        <begin position="110"/>
        <end position="119"/>
    </location>
</feature>
<feature type="compositionally biased region" description="Basic and acidic residues" evidence="1">
    <location>
        <begin position="182"/>
        <end position="207"/>
    </location>
</feature>
<feature type="compositionally biased region" description="Low complexity" evidence="1">
    <location>
        <begin position="241"/>
        <end position="254"/>
    </location>
</feature>
<evidence type="ECO:0000313" key="2">
    <source>
        <dbReference type="EMBL" id="MFB9259195.1"/>
    </source>
</evidence>
<feature type="region of interest" description="Disordered" evidence="1">
    <location>
        <begin position="26"/>
        <end position="287"/>
    </location>
</feature>
<feature type="compositionally biased region" description="Low complexity" evidence="1">
    <location>
        <begin position="881"/>
        <end position="890"/>
    </location>
</feature>
<feature type="compositionally biased region" description="Low complexity" evidence="1">
    <location>
        <begin position="776"/>
        <end position="785"/>
    </location>
</feature>
<feature type="region of interest" description="Disordered" evidence="1">
    <location>
        <begin position="299"/>
        <end position="319"/>
    </location>
</feature>
<evidence type="ECO:0000256" key="1">
    <source>
        <dbReference type="SAM" id="MobiDB-lite"/>
    </source>
</evidence>
<feature type="compositionally biased region" description="Basic and acidic residues" evidence="1">
    <location>
        <begin position="895"/>
        <end position="919"/>
    </location>
</feature>
<feature type="compositionally biased region" description="Low complexity" evidence="1">
    <location>
        <begin position="628"/>
        <end position="643"/>
    </location>
</feature>
<feature type="region of interest" description="Disordered" evidence="1">
    <location>
        <begin position="596"/>
        <end position="919"/>
    </location>
</feature>
<dbReference type="RefSeq" id="WP_380023149.1">
    <property type="nucleotide sequence ID" value="NZ_JBHMDY010000004.1"/>
</dbReference>
<feature type="compositionally biased region" description="Low complexity" evidence="1">
    <location>
        <begin position="540"/>
        <end position="575"/>
    </location>
</feature>
<comment type="caution">
    <text evidence="2">The sequence shown here is derived from an EMBL/GenBank/DDBJ whole genome shotgun (WGS) entry which is preliminary data.</text>
</comment>